<reference evidence="4" key="2">
    <citation type="submission" date="2025-08" db="UniProtKB">
        <authorList>
            <consortium name="Ensembl"/>
        </authorList>
    </citation>
    <scope>IDENTIFICATION</scope>
</reference>
<dbReference type="GO" id="GO:0005737">
    <property type="term" value="C:cytoplasm"/>
    <property type="evidence" value="ECO:0007669"/>
    <property type="project" value="TreeGrafter"/>
</dbReference>
<dbReference type="Ensembl" id="ENSSFOT00015036617.2">
    <property type="protein sequence ID" value="ENSSFOP00015036224.2"/>
    <property type="gene ID" value="ENSSFOG00015023054.2"/>
</dbReference>
<organism evidence="4 5">
    <name type="scientific">Scleropages formosus</name>
    <name type="common">Asian bonytongue</name>
    <name type="synonym">Osteoglossum formosum</name>
    <dbReference type="NCBI Taxonomy" id="113540"/>
    <lineage>
        <taxon>Eukaryota</taxon>
        <taxon>Metazoa</taxon>
        <taxon>Chordata</taxon>
        <taxon>Craniata</taxon>
        <taxon>Vertebrata</taxon>
        <taxon>Euteleostomi</taxon>
        <taxon>Actinopterygii</taxon>
        <taxon>Neopterygii</taxon>
        <taxon>Teleostei</taxon>
        <taxon>Osteoglossocephala</taxon>
        <taxon>Osteoglossomorpha</taxon>
        <taxon>Osteoglossiformes</taxon>
        <taxon>Osteoglossidae</taxon>
        <taxon>Scleropages</taxon>
    </lineage>
</organism>
<dbReference type="Pfam" id="PF01734">
    <property type="entry name" value="Patatin"/>
    <property type="match status" value="1"/>
</dbReference>
<sequence>YKLFYLSPSSAGGFNHHHSNHTLLYHRHRGEKSDLVIYTCTPSEPLAPFGVAGSQSLTQPHKYVLRRLLPKNAHLLATGRLFVSMTRIPDGRNVLVSEFHSREDVIQALLCSCFLPLYCGIQPPCYKGVYYIDGGFTDILPVPGSSRTLTVSPFAGEVDICPRDPNAGGYAVVLSGLVFHFSLPNCTRMTKALFPPAPSVRSSLPAMSLR</sequence>
<dbReference type="OrthoDB" id="197155at2759"/>
<dbReference type="PANTHER" id="PTHR12406:SF46">
    <property type="entry name" value="PATATIN-LIKE PHOSPHOLIPASE DOMAIN-CONTAINING PROTEIN 2"/>
    <property type="match status" value="1"/>
</dbReference>
<dbReference type="GeneTree" id="ENSGT00940000155662"/>
<evidence type="ECO:0000313" key="5">
    <source>
        <dbReference type="Proteomes" id="UP000694397"/>
    </source>
</evidence>
<proteinExistence type="predicted"/>
<name>A0A8C9SM81_SCLFO</name>
<dbReference type="Gene3D" id="3.40.1090.10">
    <property type="entry name" value="Cytosolic phospholipase A2 catalytic domain"/>
    <property type="match status" value="1"/>
</dbReference>
<dbReference type="Proteomes" id="UP000694397">
    <property type="component" value="Chromosome 19"/>
</dbReference>
<dbReference type="GO" id="GO:0019433">
    <property type="term" value="P:triglyceride catabolic process"/>
    <property type="evidence" value="ECO:0007669"/>
    <property type="project" value="TreeGrafter"/>
</dbReference>
<dbReference type="AlphaFoldDB" id="A0A8C9SM81"/>
<keyword evidence="5" id="KW-1185">Reference proteome</keyword>
<dbReference type="GO" id="GO:0005811">
    <property type="term" value="C:lipid droplet"/>
    <property type="evidence" value="ECO:0007669"/>
    <property type="project" value="TreeGrafter"/>
</dbReference>
<dbReference type="InterPro" id="IPR016035">
    <property type="entry name" value="Acyl_Trfase/lysoPLipase"/>
</dbReference>
<reference evidence="4" key="3">
    <citation type="submission" date="2025-09" db="UniProtKB">
        <authorList>
            <consortium name="Ensembl"/>
        </authorList>
    </citation>
    <scope>IDENTIFICATION</scope>
</reference>
<protein>
    <recommendedName>
        <fullName evidence="3">PNPLA domain-containing protein</fullName>
    </recommendedName>
</protein>
<dbReference type="PROSITE" id="PS51635">
    <property type="entry name" value="PNPLA"/>
    <property type="match status" value="1"/>
</dbReference>
<dbReference type="GO" id="GO:0004806">
    <property type="term" value="F:triacylglycerol lipase activity"/>
    <property type="evidence" value="ECO:0007669"/>
    <property type="project" value="TreeGrafter"/>
</dbReference>
<dbReference type="GO" id="GO:0016020">
    <property type="term" value="C:membrane"/>
    <property type="evidence" value="ECO:0007669"/>
    <property type="project" value="TreeGrafter"/>
</dbReference>
<evidence type="ECO:0000259" key="3">
    <source>
        <dbReference type="PROSITE" id="PS51635"/>
    </source>
</evidence>
<feature type="domain" description="PNPLA" evidence="3">
    <location>
        <begin position="1"/>
        <end position="146"/>
    </location>
</feature>
<evidence type="ECO:0000313" key="4">
    <source>
        <dbReference type="Ensembl" id="ENSSFOP00015036224.2"/>
    </source>
</evidence>
<feature type="short sequence motif" description="DGA/G" evidence="2">
    <location>
        <begin position="133"/>
        <end position="135"/>
    </location>
</feature>
<evidence type="ECO:0000256" key="2">
    <source>
        <dbReference type="PROSITE-ProRule" id="PRU01161"/>
    </source>
</evidence>
<accession>A0A8C9SM81</accession>
<evidence type="ECO:0000256" key="1">
    <source>
        <dbReference type="ARBA" id="ARBA00023098"/>
    </source>
</evidence>
<dbReference type="GO" id="GO:0055088">
    <property type="term" value="P:lipid homeostasis"/>
    <property type="evidence" value="ECO:0007669"/>
    <property type="project" value="TreeGrafter"/>
</dbReference>
<reference evidence="4 5" key="1">
    <citation type="submission" date="2019-04" db="EMBL/GenBank/DDBJ databases">
        <authorList>
            <consortium name="Wellcome Sanger Institute Data Sharing"/>
        </authorList>
    </citation>
    <scope>NUCLEOTIDE SEQUENCE [LARGE SCALE GENOMIC DNA]</scope>
</reference>
<dbReference type="PANTHER" id="PTHR12406">
    <property type="entry name" value="CALCIUM-INDEPENDENT PHOSPHOLIPASE A2 IPLA2 -RELATED"/>
    <property type="match status" value="1"/>
</dbReference>
<dbReference type="InterPro" id="IPR002641">
    <property type="entry name" value="PNPLA_dom"/>
</dbReference>
<dbReference type="InterPro" id="IPR033562">
    <property type="entry name" value="PLPL"/>
</dbReference>
<comment type="caution">
    <text evidence="2">Lacks conserved residue(s) required for the propagation of feature annotation.</text>
</comment>
<dbReference type="SUPFAM" id="SSF52151">
    <property type="entry name" value="FabD/lysophospholipase-like"/>
    <property type="match status" value="1"/>
</dbReference>
<keyword evidence="1" id="KW-0443">Lipid metabolism</keyword>